<evidence type="ECO:0000313" key="1">
    <source>
        <dbReference type="EMBL" id="CEK81333.1"/>
    </source>
</evidence>
<sequence length="80" mass="8927">MYDRMNGLGRGRLKRTSFGQSAKALIQDHMALANCKPKLILATDKSPPWETTMPVLRELIPGIQTKPEVVTVNHLPIDCL</sequence>
<protein>
    <submittedName>
        <fullName evidence="1">Uncharacterized protein</fullName>
    </submittedName>
</protein>
<accession>A0A0B7AKD3</accession>
<organism evidence="1">
    <name type="scientific">Arion vulgaris</name>
    <dbReference type="NCBI Taxonomy" id="1028688"/>
    <lineage>
        <taxon>Eukaryota</taxon>
        <taxon>Metazoa</taxon>
        <taxon>Spiralia</taxon>
        <taxon>Lophotrochozoa</taxon>
        <taxon>Mollusca</taxon>
        <taxon>Gastropoda</taxon>
        <taxon>Heterobranchia</taxon>
        <taxon>Euthyneura</taxon>
        <taxon>Panpulmonata</taxon>
        <taxon>Eupulmonata</taxon>
        <taxon>Stylommatophora</taxon>
        <taxon>Helicina</taxon>
        <taxon>Arionoidea</taxon>
        <taxon>Arionidae</taxon>
        <taxon>Arion</taxon>
    </lineage>
</organism>
<proteinExistence type="predicted"/>
<name>A0A0B7AKD3_9EUPU</name>
<dbReference type="AlphaFoldDB" id="A0A0B7AKD3"/>
<dbReference type="EMBL" id="HACG01034468">
    <property type="protein sequence ID" value="CEK81333.1"/>
    <property type="molecule type" value="Transcribed_RNA"/>
</dbReference>
<reference evidence="1" key="1">
    <citation type="submission" date="2014-12" db="EMBL/GenBank/DDBJ databases">
        <title>Insight into the proteome of Arion vulgaris.</title>
        <authorList>
            <person name="Aradska J."/>
            <person name="Bulat T."/>
            <person name="Smidak R."/>
            <person name="Sarate P."/>
            <person name="Gangsoo J."/>
            <person name="Sialana F."/>
            <person name="Bilban M."/>
            <person name="Lubec G."/>
        </authorList>
    </citation>
    <scope>NUCLEOTIDE SEQUENCE</scope>
    <source>
        <tissue evidence="1">Skin</tissue>
    </source>
</reference>
<gene>
    <name evidence="1" type="primary">ORF125509</name>
</gene>